<evidence type="ECO:0000259" key="1">
    <source>
        <dbReference type="Pfam" id="PF00246"/>
    </source>
</evidence>
<evidence type="ECO:0000313" key="2">
    <source>
        <dbReference type="EMBL" id="KKN94747.1"/>
    </source>
</evidence>
<dbReference type="SUPFAM" id="SSF53187">
    <property type="entry name" value="Zn-dependent exopeptidases"/>
    <property type="match status" value="1"/>
</dbReference>
<organism evidence="2">
    <name type="scientific">marine sediment metagenome</name>
    <dbReference type="NCBI Taxonomy" id="412755"/>
    <lineage>
        <taxon>unclassified sequences</taxon>
        <taxon>metagenomes</taxon>
        <taxon>ecological metagenomes</taxon>
    </lineage>
</organism>
<dbReference type="GO" id="GO:0004181">
    <property type="term" value="F:metallocarboxypeptidase activity"/>
    <property type="evidence" value="ECO:0007669"/>
    <property type="project" value="InterPro"/>
</dbReference>
<gene>
    <name evidence="2" type="ORF">LCGC14_0185640</name>
</gene>
<feature type="domain" description="Peptidase M14" evidence="1">
    <location>
        <begin position="349"/>
        <end position="404"/>
    </location>
</feature>
<dbReference type="AlphaFoldDB" id="A0A0F9V4W6"/>
<reference evidence="2" key="1">
    <citation type="journal article" date="2015" name="Nature">
        <title>Complex archaea that bridge the gap between prokaryotes and eukaryotes.</title>
        <authorList>
            <person name="Spang A."/>
            <person name="Saw J.H."/>
            <person name="Jorgensen S.L."/>
            <person name="Zaremba-Niedzwiedzka K."/>
            <person name="Martijn J."/>
            <person name="Lind A.E."/>
            <person name="van Eijk R."/>
            <person name="Schleper C."/>
            <person name="Guy L."/>
            <person name="Ettema T.J."/>
        </authorList>
    </citation>
    <scope>NUCLEOTIDE SEQUENCE</scope>
</reference>
<dbReference type="Gene3D" id="3.40.630.10">
    <property type="entry name" value="Zn peptidases"/>
    <property type="match status" value="1"/>
</dbReference>
<protein>
    <recommendedName>
        <fullName evidence="1">Peptidase M14 domain-containing protein</fullName>
    </recommendedName>
</protein>
<accession>A0A0F9V4W6</accession>
<proteinExistence type="predicted"/>
<dbReference type="GO" id="GO:0008270">
    <property type="term" value="F:zinc ion binding"/>
    <property type="evidence" value="ECO:0007669"/>
    <property type="project" value="InterPro"/>
</dbReference>
<sequence length="596" mass="66127">MTNSLQIKTLLERSFPRTTRALLDEYATPAYQSYQLEAWVFDDQAERQATEMAFKAAGISARLHSAYKPLVHFFLEEFSWSSLHSLVIEYPVLANAPRRFLLEAYPLAALLPKDVSIRWEGVETAISTAVSTPISTPIQYRVRVERASGSQETYLVEAPNRQHVDHVGEAQCSPCGWLRLTSPQGEVSESVVETDYEALFQVAMSTLASTSWQAASPYFEELNVTVHLPSSDRRLAWDDEHISLAEALHEELYFSTLEYFQHQEGLALGDRSIQPGQIVPEVLTQGNEPYLKVSLRTLDTAQPQRDLVELDSAQQAIGTEQVKQLLAVLGGQSLYATTRAGRVVEARYREGGDRAVMISAGQHANETSGVVGALRAAQTLSGRDDAHFVISPLENPDGYALQSRLVAEQPRHMHHAARYTAFGNDLQSQPLGQPFEHAIREKAFAVSSAGLHVNLHGYPAHEWTRPLNGYVPRGFEMWTIPKGFFLILRHQPGWQAAAEQLVESVTQQLAQVPGLVEFNATQIALFETHAGALTFPMLHGFPYLISEDANQLAPLMLITEYPDETLTGAPFVQAHTAQMATVVAAYHAFQTLPLDS</sequence>
<dbReference type="InterPro" id="IPR000834">
    <property type="entry name" value="Peptidase_M14"/>
</dbReference>
<name>A0A0F9V4W6_9ZZZZ</name>
<dbReference type="GO" id="GO:0006508">
    <property type="term" value="P:proteolysis"/>
    <property type="evidence" value="ECO:0007669"/>
    <property type="project" value="InterPro"/>
</dbReference>
<dbReference type="Pfam" id="PF00246">
    <property type="entry name" value="Peptidase_M14"/>
    <property type="match status" value="1"/>
</dbReference>
<comment type="caution">
    <text evidence="2">The sequence shown here is derived from an EMBL/GenBank/DDBJ whole genome shotgun (WGS) entry which is preliminary data.</text>
</comment>
<dbReference type="EMBL" id="LAZR01000076">
    <property type="protein sequence ID" value="KKN94747.1"/>
    <property type="molecule type" value="Genomic_DNA"/>
</dbReference>